<evidence type="ECO:0000256" key="1">
    <source>
        <dbReference type="SAM" id="MobiDB-lite"/>
    </source>
</evidence>
<sequence length="202" mass="21321">MQQQAAPQQRPGLWQPPPQIQRPAQTGVQHHGAPVGQANGPANAQSSPAFQGSPTAGSQTSATPPGSHRRRTREEIEAGVPRRDASPGRSTGASPAGTGGLGAALDSGDWRKALKLGDVPDASDMAMLVQSCAERQDMEALLGGLRANRESVDQQVQALASAAQGHPSGPQKLQEARTNALKEIGDAENYVREQMAWRFPQR</sequence>
<dbReference type="EMBL" id="JAMKFE010000006">
    <property type="protein sequence ID" value="MCM5680231.1"/>
    <property type="molecule type" value="Genomic_DNA"/>
</dbReference>
<organism evidence="2 3">
    <name type="scientific">Caldimonas mangrovi</name>
    <dbReference type="NCBI Taxonomy" id="2944811"/>
    <lineage>
        <taxon>Bacteria</taxon>
        <taxon>Pseudomonadati</taxon>
        <taxon>Pseudomonadota</taxon>
        <taxon>Betaproteobacteria</taxon>
        <taxon>Burkholderiales</taxon>
        <taxon>Sphaerotilaceae</taxon>
        <taxon>Caldimonas</taxon>
    </lineage>
</organism>
<accession>A0ABT0YNE3</accession>
<evidence type="ECO:0000313" key="3">
    <source>
        <dbReference type="Proteomes" id="UP001165541"/>
    </source>
</evidence>
<comment type="caution">
    <text evidence="2">The sequence shown here is derived from an EMBL/GenBank/DDBJ whole genome shotgun (WGS) entry which is preliminary data.</text>
</comment>
<feature type="compositionally biased region" description="Basic and acidic residues" evidence="1">
    <location>
        <begin position="72"/>
        <end position="86"/>
    </location>
</feature>
<protein>
    <submittedName>
        <fullName evidence="2">Uncharacterized protein</fullName>
    </submittedName>
</protein>
<keyword evidence="3" id="KW-1185">Reference proteome</keyword>
<feature type="compositionally biased region" description="Polar residues" evidence="1">
    <location>
        <begin position="40"/>
        <end position="64"/>
    </location>
</feature>
<evidence type="ECO:0000313" key="2">
    <source>
        <dbReference type="EMBL" id="MCM5680231.1"/>
    </source>
</evidence>
<proteinExistence type="predicted"/>
<gene>
    <name evidence="2" type="ORF">M8A51_11880</name>
</gene>
<dbReference type="RefSeq" id="WP_251778666.1">
    <property type="nucleotide sequence ID" value="NZ_JAMKFE010000006.1"/>
</dbReference>
<name>A0ABT0YNE3_9BURK</name>
<reference evidence="2" key="1">
    <citation type="submission" date="2022-05" db="EMBL/GenBank/DDBJ databases">
        <title>Schlegelella sp. nov., isolated from mangrove soil.</title>
        <authorList>
            <person name="Liu Y."/>
            <person name="Ge X."/>
            <person name="Liu W."/>
        </authorList>
    </citation>
    <scope>NUCLEOTIDE SEQUENCE</scope>
    <source>
        <strain evidence="2">S2-27</strain>
    </source>
</reference>
<feature type="region of interest" description="Disordered" evidence="1">
    <location>
        <begin position="1"/>
        <end position="106"/>
    </location>
</feature>
<dbReference type="Proteomes" id="UP001165541">
    <property type="component" value="Unassembled WGS sequence"/>
</dbReference>